<proteinExistence type="predicted"/>
<name>A0A816A1S2_9BILA</name>
<protein>
    <recommendedName>
        <fullName evidence="2">Retrotransposon gag domain-containing protein</fullName>
    </recommendedName>
</protein>
<dbReference type="Proteomes" id="UP000681722">
    <property type="component" value="Unassembled WGS sequence"/>
</dbReference>
<organism evidence="3 5">
    <name type="scientific">Didymodactylos carnosus</name>
    <dbReference type="NCBI Taxonomy" id="1234261"/>
    <lineage>
        <taxon>Eukaryota</taxon>
        <taxon>Metazoa</taxon>
        <taxon>Spiralia</taxon>
        <taxon>Gnathifera</taxon>
        <taxon>Rotifera</taxon>
        <taxon>Eurotatoria</taxon>
        <taxon>Bdelloidea</taxon>
        <taxon>Philodinida</taxon>
        <taxon>Philodinidae</taxon>
        <taxon>Didymodactylos</taxon>
    </lineage>
</organism>
<accession>A0A816A1S2</accession>
<dbReference type="Pfam" id="PF03732">
    <property type="entry name" value="Retrotrans_gag"/>
    <property type="match status" value="1"/>
</dbReference>
<dbReference type="EMBL" id="CAJNOQ010033624">
    <property type="protein sequence ID" value="CAF1590873.1"/>
    <property type="molecule type" value="Genomic_DNA"/>
</dbReference>
<gene>
    <name evidence="3" type="ORF">GPM918_LOCUS41746</name>
    <name evidence="4" type="ORF">SRO942_LOCUS42855</name>
</gene>
<dbReference type="Proteomes" id="UP000663829">
    <property type="component" value="Unassembled WGS sequence"/>
</dbReference>
<dbReference type="OrthoDB" id="6369031at2759"/>
<evidence type="ECO:0000259" key="2">
    <source>
        <dbReference type="Pfam" id="PF03732"/>
    </source>
</evidence>
<dbReference type="EMBL" id="CAJOBC010099789">
    <property type="protein sequence ID" value="CAF4462935.1"/>
    <property type="molecule type" value="Genomic_DNA"/>
</dbReference>
<feature type="domain" description="Retrotransposon gag" evidence="2">
    <location>
        <begin position="6"/>
        <end position="92"/>
    </location>
</feature>
<reference evidence="3" key="1">
    <citation type="submission" date="2021-02" db="EMBL/GenBank/DDBJ databases">
        <authorList>
            <person name="Nowell W R."/>
        </authorList>
    </citation>
    <scope>NUCLEOTIDE SEQUENCE</scope>
</reference>
<feature type="non-terminal residue" evidence="3">
    <location>
        <position position="1"/>
    </location>
</feature>
<evidence type="ECO:0000313" key="5">
    <source>
        <dbReference type="Proteomes" id="UP000663829"/>
    </source>
</evidence>
<evidence type="ECO:0000313" key="4">
    <source>
        <dbReference type="EMBL" id="CAF4462935.1"/>
    </source>
</evidence>
<dbReference type="AlphaFoldDB" id="A0A816A1S2"/>
<comment type="caution">
    <text evidence="3">The sequence shown here is derived from an EMBL/GenBank/DDBJ whole genome shotgun (WGS) entry which is preliminary data.</text>
</comment>
<feature type="compositionally biased region" description="Basic residues" evidence="1">
    <location>
        <begin position="95"/>
        <end position="109"/>
    </location>
</feature>
<sequence>SQKLELISSYLSDKSLDWFCNNMNDIDTWTKFKEVITHRYLLSLASKKLRNREQGLQESVIDYCEDVIELCETVDPDMTDQSNLNYLMQGLKSSLKKRSSTKKTIKSTRIHTSSSN</sequence>
<evidence type="ECO:0000256" key="1">
    <source>
        <dbReference type="SAM" id="MobiDB-lite"/>
    </source>
</evidence>
<evidence type="ECO:0000313" key="3">
    <source>
        <dbReference type="EMBL" id="CAF1590873.1"/>
    </source>
</evidence>
<dbReference type="InterPro" id="IPR005162">
    <property type="entry name" value="Retrotrans_gag_dom"/>
</dbReference>
<feature type="region of interest" description="Disordered" evidence="1">
    <location>
        <begin position="95"/>
        <end position="116"/>
    </location>
</feature>
<keyword evidence="5" id="KW-1185">Reference proteome</keyword>